<evidence type="ECO:0000256" key="4">
    <source>
        <dbReference type="ARBA" id="ARBA00012595"/>
    </source>
</evidence>
<comment type="cofactor">
    <cofactor evidence="2">
        <name>Ca(2+)</name>
        <dbReference type="ChEBI" id="CHEBI:29108"/>
    </cofactor>
</comment>
<comment type="caution">
    <text evidence="16">The sequence shown here is derived from an EMBL/GenBank/DDBJ whole genome shotgun (WGS) entry which is preliminary data.</text>
</comment>
<keyword evidence="8" id="KW-0106">Calcium</keyword>
<evidence type="ECO:0000313" key="16">
    <source>
        <dbReference type="EMBL" id="MFB9136185.1"/>
    </source>
</evidence>
<dbReference type="Proteomes" id="UP001589645">
    <property type="component" value="Unassembled WGS sequence"/>
</dbReference>
<dbReference type="InterPro" id="IPR006048">
    <property type="entry name" value="A-amylase/branching_C"/>
</dbReference>
<accession>A0ABV5HPN1</accession>
<keyword evidence="9 12" id="KW-0119">Carbohydrate metabolism</keyword>
<evidence type="ECO:0000256" key="12">
    <source>
        <dbReference type="RuleBase" id="RU361134"/>
    </source>
</evidence>
<dbReference type="InterPro" id="IPR013780">
    <property type="entry name" value="Glyco_hydro_b"/>
</dbReference>
<evidence type="ECO:0000256" key="10">
    <source>
        <dbReference type="ARBA" id="ARBA00023295"/>
    </source>
</evidence>
<feature type="domain" description="Alpha-amylase C-terminal" evidence="14">
    <location>
        <begin position="373"/>
        <end position="461"/>
    </location>
</feature>
<evidence type="ECO:0000256" key="7">
    <source>
        <dbReference type="ARBA" id="ARBA00022801"/>
    </source>
</evidence>
<proteinExistence type="inferred from homology"/>
<dbReference type="Pfam" id="PF16738">
    <property type="entry name" value="CBM26"/>
    <property type="match status" value="2"/>
</dbReference>
<sequence length="769" mass="83056">MKIKTHAVTSALILSGMLSSAPLFADEVPRTAFVHLFEWSWPDVASECETFLGPKGFAAVQVSPPQSSVDNSAWWARYQPMSYAFEGRSGTRAQFQDMVQRCKTAGVDIYVDAVINHMAAANRYFPDVPYSSDDFHTCTSDIDYSNRWQVQNCDLVGLNDLKTESEYVRQKIADYMNDALSMGVAGFRIDAAKHIPAQDIAAIKSKLNGSPYLFQEVIGAYGEPVQTSEYTYIGDVTEFNFARTLGPIFKNGGINQLQNIGSGDGWLASSEAVTFVTNHDEERHNPEQTLSYKDAGNLYFLGNVFTLAYPYGYPKVMSGYYFNDFDAGPPSTGIHSGNACGFDGGDWVCEHRWRGVANMVAFRNYTADQWQVTDWWDNGYNQIAFGRGGLGFVAINRDDNNTLSQTLQTGMPEGEYCDVIAGDFDTQTGECSGPTISVNSAGLASFNIAIQDAAAIHVGAKVGDACTTDCQGGGELQPATPVTSTAICYDNSQGFSSPTMYYWNALPAGAVEDANWPGVVMSENGDFYCHDVGSQATSINLIFSDAGSAQGADLTTSTGSCLLNGQWQSLESCGFSVDSQGGGDNGGDSLTKVCYDNSAGFSSPTLYYWGVEAATTVANATWPGVVMSEDNGIYCHDFGTPLTSLNVILSDQGSNQTADAAITNPNLCLLGGSWVDSAQCASGTTQGEEVWYYRGTSNSWGLTQLEYDAQSGLYTTTQTFSGEESPARFKIDDGQWTESYPSTDYQVGDNATYQINFNAASKAISVTAQ</sequence>
<dbReference type="InterPro" id="IPR031319">
    <property type="entry name" value="A-amylase_C"/>
</dbReference>
<reference evidence="16 17" key="1">
    <citation type="submission" date="2024-09" db="EMBL/GenBank/DDBJ databases">
        <authorList>
            <person name="Sun Q."/>
            <person name="Mori K."/>
        </authorList>
    </citation>
    <scope>NUCLEOTIDE SEQUENCE [LARGE SCALE GENOMIC DNA]</scope>
    <source>
        <strain evidence="16 17">CECT 8064</strain>
    </source>
</reference>
<evidence type="ECO:0000256" key="3">
    <source>
        <dbReference type="ARBA" id="ARBA00008061"/>
    </source>
</evidence>
<dbReference type="InterPro" id="IPR031965">
    <property type="entry name" value="CBM26"/>
</dbReference>
<dbReference type="Gene3D" id="2.60.40.1180">
    <property type="entry name" value="Golgi alpha-mannosidase II"/>
    <property type="match status" value="1"/>
</dbReference>
<dbReference type="InterPro" id="IPR013783">
    <property type="entry name" value="Ig-like_fold"/>
</dbReference>
<feature type="domain" description="Glycosyl hydrolase family 13 catalytic" evidence="15">
    <location>
        <begin position="31"/>
        <end position="363"/>
    </location>
</feature>
<comment type="catalytic activity">
    <reaction evidence="1 12">
        <text>Endohydrolysis of (1-&gt;4)-alpha-D-glucosidic linkages in polysaccharides containing three or more (1-&gt;4)-alpha-linked D-glucose units.</text>
        <dbReference type="EC" id="3.2.1.1"/>
    </reaction>
</comment>
<dbReference type="SUPFAM" id="SSF51445">
    <property type="entry name" value="(Trans)glycosidases"/>
    <property type="match status" value="1"/>
</dbReference>
<evidence type="ECO:0000256" key="9">
    <source>
        <dbReference type="ARBA" id="ARBA00023277"/>
    </source>
</evidence>
<evidence type="ECO:0000256" key="5">
    <source>
        <dbReference type="ARBA" id="ARBA00017303"/>
    </source>
</evidence>
<keyword evidence="13" id="KW-0732">Signal</keyword>
<comment type="similarity">
    <text evidence="3 11">Belongs to the glycosyl hydrolase 13 family.</text>
</comment>
<dbReference type="Pfam" id="PF02806">
    <property type="entry name" value="Alpha-amylase_C"/>
    <property type="match status" value="1"/>
</dbReference>
<evidence type="ECO:0000259" key="15">
    <source>
        <dbReference type="SMART" id="SM00642"/>
    </source>
</evidence>
<dbReference type="CDD" id="cd11317">
    <property type="entry name" value="AmyAc_bac_euk_AmyA"/>
    <property type="match status" value="1"/>
</dbReference>
<dbReference type="PANTHER" id="PTHR43447">
    <property type="entry name" value="ALPHA-AMYLASE"/>
    <property type="match status" value="1"/>
</dbReference>
<dbReference type="EC" id="3.2.1.1" evidence="4 12"/>
<evidence type="ECO:0000256" key="8">
    <source>
        <dbReference type="ARBA" id="ARBA00022837"/>
    </source>
</evidence>
<evidence type="ECO:0000259" key="14">
    <source>
        <dbReference type="SMART" id="SM00632"/>
    </source>
</evidence>
<feature type="chain" id="PRO_5045218490" description="Alpha-amylase" evidence="13">
    <location>
        <begin position="26"/>
        <end position="769"/>
    </location>
</feature>
<protein>
    <recommendedName>
        <fullName evidence="5 12">Alpha-amylase</fullName>
        <ecNumber evidence="4 12">3.2.1.1</ecNumber>
    </recommendedName>
</protein>
<keyword evidence="7 12" id="KW-0378">Hydrolase</keyword>
<dbReference type="SUPFAM" id="SSF51011">
    <property type="entry name" value="Glycosyl hydrolase domain"/>
    <property type="match status" value="1"/>
</dbReference>
<evidence type="ECO:0000256" key="1">
    <source>
        <dbReference type="ARBA" id="ARBA00000548"/>
    </source>
</evidence>
<gene>
    <name evidence="16" type="ORF">ACFFUV_14525</name>
</gene>
<dbReference type="PRINTS" id="PR00110">
    <property type="entry name" value="ALPHAAMYLASE"/>
</dbReference>
<dbReference type="InterPro" id="IPR017853">
    <property type="entry name" value="GH"/>
</dbReference>
<dbReference type="RefSeq" id="WP_390194199.1">
    <property type="nucleotide sequence ID" value="NZ_JBHMEP010000004.1"/>
</dbReference>
<feature type="signal peptide" evidence="13">
    <location>
        <begin position="1"/>
        <end position="25"/>
    </location>
</feature>
<dbReference type="SMART" id="SM00642">
    <property type="entry name" value="Aamy"/>
    <property type="match status" value="1"/>
</dbReference>
<dbReference type="InterPro" id="IPR006047">
    <property type="entry name" value="GH13_cat_dom"/>
</dbReference>
<dbReference type="SMART" id="SM00632">
    <property type="entry name" value="Aamy_C"/>
    <property type="match status" value="1"/>
</dbReference>
<keyword evidence="6" id="KW-0479">Metal-binding</keyword>
<name>A0ABV5HPN1_9VIBR</name>
<dbReference type="InterPro" id="IPR006046">
    <property type="entry name" value="Alpha_amylase"/>
</dbReference>
<keyword evidence="17" id="KW-1185">Reference proteome</keyword>
<dbReference type="Gene3D" id="2.60.40.10">
    <property type="entry name" value="Immunoglobulins"/>
    <property type="match status" value="2"/>
</dbReference>
<organism evidence="16 17">
    <name type="scientific">Vibrio olivae</name>
    <dbReference type="NCBI Taxonomy" id="1243002"/>
    <lineage>
        <taxon>Bacteria</taxon>
        <taxon>Pseudomonadati</taxon>
        <taxon>Pseudomonadota</taxon>
        <taxon>Gammaproteobacteria</taxon>
        <taxon>Vibrionales</taxon>
        <taxon>Vibrionaceae</taxon>
        <taxon>Vibrio</taxon>
    </lineage>
</organism>
<dbReference type="Pfam" id="PF00128">
    <property type="entry name" value="Alpha-amylase"/>
    <property type="match status" value="1"/>
</dbReference>
<dbReference type="Gene3D" id="3.20.20.80">
    <property type="entry name" value="Glycosidases"/>
    <property type="match status" value="1"/>
</dbReference>
<evidence type="ECO:0000256" key="6">
    <source>
        <dbReference type="ARBA" id="ARBA00022723"/>
    </source>
</evidence>
<evidence type="ECO:0000256" key="11">
    <source>
        <dbReference type="RuleBase" id="RU003615"/>
    </source>
</evidence>
<evidence type="ECO:0000313" key="17">
    <source>
        <dbReference type="Proteomes" id="UP001589645"/>
    </source>
</evidence>
<keyword evidence="10 12" id="KW-0326">Glycosidase</keyword>
<dbReference type="EMBL" id="JBHMEP010000004">
    <property type="protein sequence ID" value="MFB9136185.1"/>
    <property type="molecule type" value="Genomic_DNA"/>
</dbReference>
<evidence type="ECO:0000256" key="13">
    <source>
        <dbReference type="SAM" id="SignalP"/>
    </source>
</evidence>
<evidence type="ECO:0000256" key="2">
    <source>
        <dbReference type="ARBA" id="ARBA00001913"/>
    </source>
</evidence>